<organism evidence="2 3">
    <name type="scientific">Ornithinimicrobium avium</name>
    <dbReference type="NCBI Taxonomy" id="2283195"/>
    <lineage>
        <taxon>Bacteria</taxon>
        <taxon>Bacillati</taxon>
        <taxon>Actinomycetota</taxon>
        <taxon>Actinomycetes</taxon>
        <taxon>Micrococcales</taxon>
        <taxon>Ornithinimicrobiaceae</taxon>
        <taxon>Ornithinimicrobium</taxon>
    </lineage>
</organism>
<keyword evidence="1" id="KW-0812">Transmembrane</keyword>
<dbReference type="KEGG" id="orn:DV701_14155"/>
<feature type="transmembrane region" description="Helical" evidence="1">
    <location>
        <begin position="139"/>
        <end position="172"/>
    </location>
</feature>
<keyword evidence="3" id="KW-1185">Reference proteome</keyword>
<evidence type="ECO:0000313" key="3">
    <source>
        <dbReference type="Proteomes" id="UP000253790"/>
    </source>
</evidence>
<evidence type="ECO:0000313" key="2">
    <source>
        <dbReference type="EMBL" id="AXH97108.1"/>
    </source>
</evidence>
<evidence type="ECO:0008006" key="4">
    <source>
        <dbReference type="Google" id="ProtNLM"/>
    </source>
</evidence>
<sequence>MRRRGQGLLHVGVAVGVVGAITEAAVLAVATNTADGPYRYAADYWLTASGLPVAVGAVLVLAGVRLVQDRRDGRLGQVGLGLVGVTMAALCAVLLASLFAGQDVQGGPTYVASTALSWVGVALCSAGSWRVGMVPRWLLVVWPVVWAVGSFFAVSVSPLLLAALYVTLLVVVRSSPVSPEAG</sequence>
<dbReference type="Proteomes" id="UP000253790">
    <property type="component" value="Chromosome"/>
</dbReference>
<evidence type="ECO:0000256" key="1">
    <source>
        <dbReference type="SAM" id="Phobius"/>
    </source>
</evidence>
<feature type="transmembrane region" description="Helical" evidence="1">
    <location>
        <begin position="7"/>
        <end position="32"/>
    </location>
</feature>
<protein>
    <recommendedName>
        <fullName evidence="4">DUF998 domain-containing protein</fullName>
    </recommendedName>
</protein>
<gene>
    <name evidence="2" type="ORF">DV701_14155</name>
</gene>
<keyword evidence="1" id="KW-0472">Membrane</keyword>
<dbReference type="EMBL" id="CP031229">
    <property type="protein sequence ID" value="AXH97108.1"/>
    <property type="molecule type" value="Genomic_DNA"/>
</dbReference>
<proteinExistence type="predicted"/>
<dbReference type="AlphaFoldDB" id="A0A345NQ00"/>
<keyword evidence="1" id="KW-1133">Transmembrane helix</keyword>
<accession>A0A345NQ00</accession>
<feature type="transmembrane region" description="Helical" evidence="1">
    <location>
        <begin position="107"/>
        <end position="127"/>
    </location>
</feature>
<name>A0A345NQ00_9MICO</name>
<feature type="transmembrane region" description="Helical" evidence="1">
    <location>
        <begin position="44"/>
        <end position="67"/>
    </location>
</feature>
<feature type="transmembrane region" description="Helical" evidence="1">
    <location>
        <begin position="79"/>
        <end position="101"/>
    </location>
</feature>
<reference evidence="2 3" key="1">
    <citation type="submission" date="2018-07" db="EMBL/GenBank/DDBJ databases">
        <title>Complete genome sequencing of Ornithinimicrobium sp. AMA3305.</title>
        <authorList>
            <person name="Bae J.-W."/>
        </authorList>
    </citation>
    <scope>NUCLEOTIDE SEQUENCE [LARGE SCALE GENOMIC DNA]</scope>
    <source>
        <strain evidence="2 3">AMA3305</strain>
    </source>
</reference>